<dbReference type="InterPro" id="IPR001845">
    <property type="entry name" value="HTH_ArsR_DNA-bd_dom"/>
</dbReference>
<feature type="domain" description="HTH arsR-type" evidence="4">
    <location>
        <begin position="267"/>
        <end position="359"/>
    </location>
</feature>
<dbReference type="InterPro" id="IPR011991">
    <property type="entry name" value="ArsR-like_HTH"/>
</dbReference>
<dbReference type="AlphaFoldDB" id="A0A401RB38"/>
<comment type="caution">
    <text evidence="5">The sequence shown here is derived from an EMBL/GenBank/DDBJ whole genome shotgun (WGS) entry which is preliminary data.</text>
</comment>
<dbReference type="PRINTS" id="PR00778">
    <property type="entry name" value="HTHARSR"/>
</dbReference>
<reference evidence="5 6" key="1">
    <citation type="journal article" date="2019" name="Microbiol. Resour. Announc.">
        <title>Draft Genome Sequence of the Most Traditional epsilon-Poly-l-Lysine Producer, Streptomyces albulus NBRC14147.</title>
        <authorList>
            <person name="Yamanaka K."/>
            <person name="Hamano Y."/>
        </authorList>
    </citation>
    <scope>NUCLEOTIDE SEQUENCE [LARGE SCALE GENOMIC DNA]</scope>
    <source>
        <strain evidence="5 6">NBRC 14147</strain>
    </source>
</reference>
<dbReference type="Pfam" id="PF19361">
    <property type="entry name" value="DUF5937"/>
    <property type="match status" value="1"/>
</dbReference>
<dbReference type="InterPro" id="IPR045981">
    <property type="entry name" value="DUF5937"/>
</dbReference>
<dbReference type="RefSeq" id="WP_016575577.1">
    <property type="nucleotide sequence ID" value="NZ_BHXC01000007.1"/>
</dbReference>
<name>A0A401RB38_STRNR</name>
<dbReference type="CDD" id="cd00090">
    <property type="entry name" value="HTH_ARSR"/>
    <property type="match status" value="1"/>
</dbReference>
<evidence type="ECO:0000313" key="5">
    <source>
        <dbReference type="EMBL" id="GCB94810.1"/>
    </source>
</evidence>
<dbReference type="InterPro" id="IPR051081">
    <property type="entry name" value="HTH_MetalResp_TranReg"/>
</dbReference>
<dbReference type="GO" id="GO:0003677">
    <property type="term" value="F:DNA binding"/>
    <property type="evidence" value="ECO:0007669"/>
    <property type="project" value="UniProtKB-KW"/>
</dbReference>
<dbReference type="EMBL" id="BHXC01000007">
    <property type="protein sequence ID" value="GCB94810.1"/>
    <property type="molecule type" value="Genomic_DNA"/>
</dbReference>
<accession>A0A401RB38</accession>
<protein>
    <submittedName>
        <fullName evidence="5">Transcriptional regulator</fullName>
    </submittedName>
</protein>
<dbReference type="Pfam" id="PF12840">
    <property type="entry name" value="HTH_20"/>
    <property type="match status" value="1"/>
</dbReference>
<dbReference type="PANTHER" id="PTHR33154:SF33">
    <property type="entry name" value="TRANSCRIPTIONAL REPRESSOR SDPR"/>
    <property type="match status" value="1"/>
</dbReference>
<sequence length="359" mass="38941">MSLTVDISTLAPGGVRFAPSPLAELTAMLHVLSEPGHHPPRQDWARSVRAGLDASLAARLSAADCLWRTTRADFLLPPVPAATLAEELDALDRLTDEKFVAGALCLADGADPTRPDGSPLTDPAARERARTLAQADGPRAAAFLDALLADPPAVRGRLRRLWEDCEGAFFAEHWQRVRPALAADARHKTELFRRFGLTGALPAVSACLSLDASGQRIVVDKIYDGTTSARDGLTFVPTAFGHPHVLVVHAAGWQPVVNYPVPEPGLPQPMPLDLTSRRLSALAHPTRLRLAHTLSRGPRTTLELAASWKLTAPEVSRHLAVLKRAGLLRTRRRGRYVLHELDLEATARIGTDLVETMLR</sequence>
<keyword evidence="3" id="KW-0804">Transcription</keyword>
<keyword evidence="2" id="KW-0238">DNA-binding</keyword>
<evidence type="ECO:0000313" key="6">
    <source>
        <dbReference type="Proteomes" id="UP000288351"/>
    </source>
</evidence>
<dbReference type="Proteomes" id="UP000288351">
    <property type="component" value="Unassembled WGS sequence"/>
</dbReference>
<dbReference type="GO" id="GO:0003700">
    <property type="term" value="F:DNA-binding transcription factor activity"/>
    <property type="evidence" value="ECO:0007669"/>
    <property type="project" value="InterPro"/>
</dbReference>
<dbReference type="SMART" id="SM00418">
    <property type="entry name" value="HTH_ARSR"/>
    <property type="match status" value="1"/>
</dbReference>
<dbReference type="PANTHER" id="PTHR33154">
    <property type="entry name" value="TRANSCRIPTIONAL REGULATOR, ARSR FAMILY"/>
    <property type="match status" value="1"/>
</dbReference>
<organism evidence="5 6">
    <name type="scientific">Streptomyces noursei</name>
    <name type="common">Streptomyces albulus</name>
    <dbReference type="NCBI Taxonomy" id="1971"/>
    <lineage>
        <taxon>Bacteria</taxon>
        <taxon>Bacillati</taxon>
        <taxon>Actinomycetota</taxon>
        <taxon>Actinomycetes</taxon>
        <taxon>Kitasatosporales</taxon>
        <taxon>Streptomycetaceae</taxon>
        <taxon>Streptomyces</taxon>
    </lineage>
</organism>
<dbReference type="InterPro" id="IPR036390">
    <property type="entry name" value="WH_DNA-bd_sf"/>
</dbReference>
<dbReference type="InterPro" id="IPR036388">
    <property type="entry name" value="WH-like_DNA-bd_sf"/>
</dbReference>
<dbReference type="SUPFAM" id="SSF46785">
    <property type="entry name" value="Winged helix' DNA-binding domain"/>
    <property type="match status" value="1"/>
</dbReference>
<dbReference type="PROSITE" id="PS50987">
    <property type="entry name" value="HTH_ARSR_2"/>
    <property type="match status" value="1"/>
</dbReference>
<dbReference type="Gene3D" id="1.10.10.10">
    <property type="entry name" value="Winged helix-like DNA-binding domain superfamily/Winged helix DNA-binding domain"/>
    <property type="match status" value="1"/>
</dbReference>
<evidence type="ECO:0000256" key="3">
    <source>
        <dbReference type="ARBA" id="ARBA00023163"/>
    </source>
</evidence>
<gene>
    <name evidence="5" type="ORF">SALB_07611</name>
</gene>
<dbReference type="NCBIfam" id="NF033788">
    <property type="entry name" value="HTH_metalloreg"/>
    <property type="match status" value="1"/>
</dbReference>
<evidence type="ECO:0000256" key="2">
    <source>
        <dbReference type="ARBA" id="ARBA00023125"/>
    </source>
</evidence>
<proteinExistence type="predicted"/>
<keyword evidence="1" id="KW-0805">Transcription regulation</keyword>
<evidence type="ECO:0000259" key="4">
    <source>
        <dbReference type="PROSITE" id="PS50987"/>
    </source>
</evidence>
<evidence type="ECO:0000256" key="1">
    <source>
        <dbReference type="ARBA" id="ARBA00023015"/>
    </source>
</evidence>